<dbReference type="PANTHER" id="PTHR34145">
    <property type="entry name" value="OS02G0105600 PROTEIN"/>
    <property type="match status" value="1"/>
</dbReference>
<proteinExistence type="predicted"/>
<accession>A0A978VNX5</accession>
<dbReference type="InterPro" id="IPR053772">
    <property type="entry name" value="At1g61320/At1g61330-like"/>
</dbReference>
<dbReference type="Gene3D" id="3.80.10.10">
    <property type="entry name" value="Ribonuclease Inhibitor"/>
    <property type="match status" value="1"/>
</dbReference>
<evidence type="ECO:0000313" key="2">
    <source>
        <dbReference type="EMBL" id="KAH7537250.1"/>
    </source>
</evidence>
<gene>
    <name evidence="2" type="ORF">FEM48_Zijuj03G0073000</name>
</gene>
<dbReference type="PANTHER" id="PTHR34145:SF53">
    <property type="entry name" value="LEUCINE-RICH REPEAT DOMAIN SUPERFAMILY"/>
    <property type="match status" value="1"/>
</dbReference>
<dbReference type="EMBL" id="JAEACU010000003">
    <property type="protein sequence ID" value="KAH7537250.1"/>
    <property type="molecule type" value="Genomic_DNA"/>
</dbReference>
<dbReference type="AlphaFoldDB" id="A0A978VNX5"/>
<protein>
    <recommendedName>
        <fullName evidence="1">F-box domain-containing protein</fullName>
    </recommendedName>
</protein>
<dbReference type="Gene3D" id="1.20.1280.50">
    <property type="match status" value="1"/>
</dbReference>
<evidence type="ECO:0000313" key="3">
    <source>
        <dbReference type="Proteomes" id="UP000813462"/>
    </source>
</evidence>
<dbReference type="InterPro" id="IPR032675">
    <property type="entry name" value="LRR_dom_sf"/>
</dbReference>
<dbReference type="InterPro" id="IPR036047">
    <property type="entry name" value="F-box-like_dom_sf"/>
</dbReference>
<dbReference type="SMART" id="SM00256">
    <property type="entry name" value="FBOX"/>
    <property type="match status" value="1"/>
</dbReference>
<dbReference type="SUPFAM" id="SSF81383">
    <property type="entry name" value="F-box domain"/>
    <property type="match status" value="1"/>
</dbReference>
<dbReference type="InterPro" id="IPR053781">
    <property type="entry name" value="F-box_AtFBL13-like"/>
</dbReference>
<name>A0A978VNX5_ZIZJJ</name>
<reference evidence="2" key="1">
    <citation type="journal article" date="2021" name="Front. Plant Sci.">
        <title>Chromosome-Scale Genome Assembly for Chinese Sour Jujube and Insights Into Its Genome Evolution and Domestication Signature.</title>
        <authorList>
            <person name="Shen L.-Y."/>
            <person name="Luo H."/>
            <person name="Wang X.-L."/>
            <person name="Wang X.-M."/>
            <person name="Qiu X.-J."/>
            <person name="Liu H."/>
            <person name="Zhou S.-S."/>
            <person name="Jia K.-H."/>
            <person name="Nie S."/>
            <person name="Bao Y.-T."/>
            <person name="Zhang R.-G."/>
            <person name="Yun Q.-Z."/>
            <person name="Chai Y.-H."/>
            <person name="Lu J.-Y."/>
            <person name="Li Y."/>
            <person name="Zhao S.-W."/>
            <person name="Mao J.-F."/>
            <person name="Jia S.-G."/>
            <person name="Mao Y.-M."/>
        </authorList>
    </citation>
    <scope>NUCLEOTIDE SEQUENCE</scope>
    <source>
        <strain evidence="2">AT0</strain>
        <tissue evidence="2">Leaf</tissue>
    </source>
</reference>
<comment type="caution">
    <text evidence="2">The sequence shown here is derived from an EMBL/GenBank/DDBJ whole genome shotgun (WGS) entry which is preliminary data.</text>
</comment>
<dbReference type="Pfam" id="PF23622">
    <property type="entry name" value="LRR_At1g61320_AtMIF1"/>
    <property type="match status" value="1"/>
</dbReference>
<dbReference type="Pfam" id="PF00646">
    <property type="entry name" value="F-box"/>
    <property type="match status" value="1"/>
</dbReference>
<feature type="domain" description="F-box" evidence="1">
    <location>
        <begin position="6"/>
        <end position="42"/>
    </location>
</feature>
<sequence length="447" mass="51155">MEKNTDNLFCKLPDELLCRIISFLPSETALETSLVSTRWRGLWNLVSVKQGNLDGIACSIAEFLTHFDRLDPLKQPRKLQFHLGKDSTVLATIAANDKLQVDFSTVEQEFPKQFDWKLVLINHHDVTHQPCPSNFFVKTLNLKSVGYLTNEAVSSMMSKFQFLESLKIIECNGLQTLCVESTPKLQNLTIFDCPDLISLRIRSSKLRSFRFRGKLPRITPEYHFNLVDAMLDCRQGPGYGGFKSSDFDPALLTIKNAEVLTLCRWTFEALIWPGISPLKGNFQFYKLKELWWIDSSKDGYCADALIYFLKLCPALERLFVTIDEKSYCIPVMATCTKEVDRHTKLGHVKVVKLDGFTKQEDEISLLKHIRELVKVDPLTITSSNENCFRSSVKESPYQPKFCSNFLMEAPWSEGRKNSDHFEEVKDINNLSPKHAQMGLMAPKFGQI</sequence>
<dbReference type="InterPro" id="IPR001810">
    <property type="entry name" value="F-box_dom"/>
</dbReference>
<organism evidence="2 3">
    <name type="scientific">Ziziphus jujuba var. spinosa</name>
    <dbReference type="NCBI Taxonomy" id="714518"/>
    <lineage>
        <taxon>Eukaryota</taxon>
        <taxon>Viridiplantae</taxon>
        <taxon>Streptophyta</taxon>
        <taxon>Embryophyta</taxon>
        <taxon>Tracheophyta</taxon>
        <taxon>Spermatophyta</taxon>
        <taxon>Magnoliopsida</taxon>
        <taxon>eudicotyledons</taxon>
        <taxon>Gunneridae</taxon>
        <taxon>Pentapetalae</taxon>
        <taxon>rosids</taxon>
        <taxon>fabids</taxon>
        <taxon>Rosales</taxon>
        <taxon>Rhamnaceae</taxon>
        <taxon>Paliureae</taxon>
        <taxon>Ziziphus</taxon>
    </lineage>
</organism>
<dbReference type="InterPro" id="IPR055357">
    <property type="entry name" value="LRR_At1g61320_AtMIF1"/>
</dbReference>
<evidence type="ECO:0000259" key="1">
    <source>
        <dbReference type="PROSITE" id="PS50181"/>
    </source>
</evidence>
<dbReference type="CDD" id="cd22160">
    <property type="entry name" value="F-box_AtFBL13-like"/>
    <property type="match status" value="1"/>
</dbReference>
<dbReference type="SUPFAM" id="SSF52047">
    <property type="entry name" value="RNI-like"/>
    <property type="match status" value="1"/>
</dbReference>
<dbReference type="Proteomes" id="UP000813462">
    <property type="component" value="Unassembled WGS sequence"/>
</dbReference>
<dbReference type="PROSITE" id="PS50181">
    <property type="entry name" value="FBOX"/>
    <property type="match status" value="1"/>
</dbReference>
<dbReference type="OrthoDB" id="976179at2759"/>